<feature type="transmembrane region" description="Helical" evidence="13">
    <location>
        <begin position="192"/>
        <end position="214"/>
    </location>
</feature>
<dbReference type="AlphaFoldDB" id="A0A7W8HFT5"/>
<comment type="catalytic activity">
    <reaction evidence="1">
        <text>ATP + protein L-histidine = ADP + protein N-phospho-L-histidine.</text>
        <dbReference type="EC" id="2.7.13.3"/>
    </reaction>
</comment>
<evidence type="ECO:0000256" key="3">
    <source>
        <dbReference type="ARBA" id="ARBA00012438"/>
    </source>
</evidence>
<dbReference type="RefSeq" id="WP_183965305.1">
    <property type="nucleotide sequence ID" value="NZ_BAABEW010000017.1"/>
</dbReference>
<dbReference type="InterPro" id="IPR004358">
    <property type="entry name" value="Sig_transdc_His_kin-like_C"/>
</dbReference>
<dbReference type="PANTHER" id="PTHR45436:SF14">
    <property type="entry name" value="SENSOR PROTEIN QSEC"/>
    <property type="match status" value="1"/>
</dbReference>
<evidence type="ECO:0000256" key="2">
    <source>
        <dbReference type="ARBA" id="ARBA00004141"/>
    </source>
</evidence>
<evidence type="ECO:0000256" key="13">
    <source>
        <dbReference type="SAM" id="Phobius"/>
    </source>
</evidence>
<reference evidence="16 17" key="1">
    <citation type="submission" date="2020-08" db="EMBL/GenBank/DDBJ databases">
        <title>Genomic Encyclopedia of Type Strains, Phase IV (KMG-IV): sequencing the most valuable type-strain genomes for metagenomic binning, comparative biology and taxonomic classification.</title>
        <authorList>
            <person name="Goeker M."/>
        </authorList>
    </citation>
    <scope>NUCLEOTIDE SEQUENCE [LARGE SCALE GENOMIC DNA]</scope>
    <source>
        <strain evidence="16 17">DSM 29781</strain>
    </source>
</reference>
<dbReference type="SUPFAM" id="SSF55874">
    <property type="entry name" value="ATPase domain of HSP90 chaperone/DNA topoisomerase II/histidine kinase"/>
    <property type="match status" value="1"/>
</dbReference>
<keyword evidence="8 16" id="KW-0418">Kinase</keyword>
<dbReference type="GO" id="GO:0005524">
    <property type="term" value="F:ATP binding"/>
    <property type="evidence" value="ECO:0007669"/>
    <property type="project" value="UniProtKB-KW"/>
</dbReference>
<dbReference type="Proteomes" id="UP000532440">
    <property type="component" value="Unassembled WGS sequence"/>
</dbReference>
<feature type="domain" description="HAMP" evidence="15">
    <location>
        <begin position="211"/>
        <end position="263"/>
    </location>
</feature>
<dbReference type="SMART" id="SM00387">
    <property type="entry name" value="HATPase_c"/>
    <property type="match status" value="1"/>
</dbReference>
<evidence type="ECO:0000256" key="12">
    <source>
        <dbReference type="ARBA" id="ARBA00023136"/>
    </source>
</evidence>
<dbReference type="EC" id="2.7.13.3" evidence="3"/>
<comment type="subcellular location">
    <subcellularLocation>
        <location evidence="2">Membrane</location>
        <topology evidence="2">Multi-pass membrane protein</topology>
    </subcellularLocation>
</comment>
<comment type="caution">
    <text evidence="16">The sequence shown here is derived from an EMBL/GenBank/DDBJ whole genome shotgun (WGS) entry which is preliminary data.</text>
</comment>
<dbReference type="SUPFAM" id="SSF47384">
    <property type="entry name" value="Homodimeric domain of signal transducing histidine kinase"/>
    <property type="match status" value="1"/>
</dbReference>
<dbReference type="GO" id="GO:0000155">
    <property type="term" value="F:phosphorelay sensor kinase activity"/>
    <property type="evidence" value="ECO:0007669"/>
    <property type="project" value="InterPro"/>
</dbReference>
<dbReference type="InterPro" id="IPR036097">
    <property type="entry name" value="HisK_dim/P_sf"/>
</dbReference>
<dbReference type="Gene3D" id="3.30.565.10">
    <property type="entry name" value="Histidine kinase-like ATPase, C-terminal domain"/>
    <property type="match status" value="1"/>
</dbReference>
<keyword evidence="5 16" id="KW-0808">Transferase</keyword>
<organism evidence="16 17">
    <name type="scientific">Quisquiliibacterium transsilvanicum</name>
    <dbReference type="NCBI Taxonomy" id="1549638"/>
    <lineage>
        <taxon>Bacteria</taxon>
        <taxon>Pseudomonadati</taxon>
        <taxon>Pseudomonadota</taxon>
        <taxon>Betaproteobacteria</taxon>
        <taxon>Burkholderiales</taxon>
        <taxon>Burkholderiaceae</taxon>
        <taxon>Quisquiliibacterium</taxon>
    </lineage>
</organism>
<evidence type="ECO:0000313" key="16">
    <source>
        <dbReference type="EMBL" id="MBB5271231.1"/>
    </source>
</evidence>
<dbReference type="PROSITE" id="PS50885">
    <property type="entry name" value="HAMP"/>
    <property type="match status" value="1"/>
</dbReference>
<evidence type="ECO:0000256" key="5">
    <source>
        <dbReference type="ARBA" id="ARBA00022679"/>
    </source>
</evidence>
<gene>
    <name evidence="16" type="ORF">HNQ70_001235</name>
</gene>
<dbReference type="GO" id="GO:0005886">
    <property type="term" value="C:plasma membrane"/>
    <property type="evidence" value="ECO:0007669"/>
    <property type="project" value="TreeGrafter"/>
</dbReference>
<evidence type="ECO:0000256" key="6">
    <source>
        <dbReference type="ARBA" id="ARBA00022692"/>
    </source>
</evidence>
<name>A0A7W8HFT5_9BURK</name>
<keyword evidence="9" id="KW-0067">ATP-binding</keyword>
<dbReference type="PROSITE" id="PS50109">
    <property type="entry name" value="HIS_KIN"/>
    <property type="match status" value="1"/>
</dbReference>
<accession>A0A7W8HFT5</accession>
<dbReference type="PRINTS" id="PR00344">
    <property type="entry name" value="BCTRLSENSOR"/>
</dbReference>
<evidence type="ECO:0000256" key="9">
    <source>
        <dbReference type="ARBA" id="ARBA00022840"/>
    </source>
</evidence>
<dbReference type="Pfam" id="PF02518">
    <property type="entry name" value="HATPase_c"/>
    <property type="match status" value="1"/>
</dbReference>
<keyword evidence="10 13" id="KW-1133">Transmembrane helix</keyword>
<dbReference type="InterPro" id="IPR003594">
    <property type="entry name" value="HATPase_dom"/>
</dbReference>
<evidence type="ECO:0000256" key="7">
    <source>
        <dbReference type="ARBA" id="ARBA00022741"/>
    </source>
</evidence>
<keyword evidence="4" id="KW-0597">Phosphoprotein</keyword>
<keyword evidence="11" id="KW-0902">Two-component regulatory system</keyword>
<keyword evidence="12 13" id="KW-0472">Membrane</keyword>
<dbReference type="SMART" id="SM00388">
    <property type="entry name" value="HisKA"/>
    <property type="match status" value="1"/>
</dbReference>
<dbReference type="InterPro" id="IPR003660">
    <property type="entry name" value="HAMP_dom"/>
</dbReference>
<dbReference type="PANTHER" id="PTHR45436">
    <property type="entry name" value="SENSOR HISTIDINE KINASE YKOH"/>
    <property type="match status" value="1"/>
</dbReference>
<dbReference type="Gene3D" id="1.10.287.130">
    <property type="match status" value="1"/>
</dbReference>
<dbReference type="InterPro" id="IPR005467">
    <property type="entry name" value="His_kinase_dom"/>
</dbReference>
<evidence type="ECO:0000259" key="15">
    <source>
        <dbReference type="PROSITE" id="PS50885"/>
    </source>
</evidence>
<dbReference type="CDD" id="cd00082">
    <property type="entry name" value="HisKA"/>
    <property type="match status" value="1"/>
</dbReference>
<evidence type="ECO:0000256" key="4">
    <source>
        <dbReference type="ARBA" id="ARBA00022553"/>
    </source>
</evidence>
<dbReference type="InterPro" id="IPR003661">
    <property type="entry name" value="HisK_dim/P_dom"/>
</dbReference>
<keyword evidence="17" id="KW-1185">Reference proteome</keyword>
<evidence type="ECO:0000259" key="14">
    <source>
        <dbReference type="PROSITE" id="PS50109"/>
    </source>
</evidence>
<evidence type="ECO:0000256" key="1">
    <source>
        <dbReference type="ARBA" id="ARBA00000085"/>
    </source>
</evidence>
<dbReference type="Pfam" id="PF00512">
    <property type="entry name" value="HisKA"/>
    <property type="match status" value="1"/>
</dbReference>
<protein>
    <recommendedName>
        <fullName evidence="3">histidine kinase</fullName>
        <ecNumber evidence="3">2.7.13.3</ecNumber>
    </recommendedName>
</protein>
<keyword evidence="7" id="KW-0547">Nucleotide-binding</keyword>
<feature type="domain" description="Histidine kinase" evidence="14">
    <location>
        <begin position="271"/>
        <end position="483"/>
    </location>
</feature>
<evidence type="ECO:0000256" key="11">
    <source>
        <dbReference type="ARBA" id="ARBA00023012"/>
    </source>
</evidence>
<sequence length="487" mass="52853">MRSIRARILVLLLALLGLSLSLISFKTYRDAEHELQEVFDAELAQTARLLAGMVSRDMQAEARAVLQASLDEAVRLAEGEEAQRLGHKYEGKLVFFVFDSVGNRLLQSASAAAADLEQSVIDEVRPASAAGAAGKVDGLVGRIPAGYHDAVHKGVHWRLFMLHDQADDQRILVGERADVRGELAESIALQSLLPALIGLPLMAVSIWLAVGWGLRPLRQMVRMLKRRDPDNLSPLLLAPVPDELSPVVASLNRLLLQVTELLERERRFVAYAAHELRTPLAVLRLQAHNAAHAQDPLDRDEALGQLDSSVARATRVVEQLLTLARLEPGAATLEMRRQDLLTLVRRQLAELAPLALERRQDLALEADEGRDYDALVDEHCFGALLQNLVGNAVAHAPEGGSIRVSLRAADQAVELSVQDSGSGLPPDLRDRAFEPFFREGPGQGAGLGLSIAARVAELHGTRISLGDSPLGGLAAHVEFPRPRTPAG</sequence>
<evidence type="ECO:0000256" key="8">
    <source>
        <dbReference type="ARBA" id="ARBA00022777"/>
    </source>
</evidence>
<keyword evidence="6 13" id="KW-0812">Transmembrane</keyword>
<proteinExistence type="predicted"/>
<dbReference type="InterPro" id="IPR036890">
    <property type="entry name" value="HATPase_C_sf"/>
</dbReference>
<dbReference type="InterPro" id="IPR050428">
    <property type="entry name" value="TCS_sensor_his_kinase"/>
</dbReference>
<evidence type="ECO:0000313" key="17">
    <source>
        <dbReference type="Proteomes" id="UP000532440"/>
    </source>
</evidence>
<evidence type="ECO:0000256" key="10">
    <source>
        <dbReference type="ARBA" id="ARBA00022989"/>
    </source>
</evidence>
<dbReference type="EMBL" id="JACHGB010000002">
    <property type="protein sequence ID" value="MBB5271231.1"/>
    <property type="molecule type" value="Genomic_DNA"/>
</dbReference>